<evidence type="ECO:0000256" key="2">
    <source>
        <dbReference type="ARBA" id="ARBA00022723"/>
    </source>
</evidence>
<reference evidence="4" key="2">
    <citation type="journal article" date="2023" name="IMA Fungus">
        <title>Comparative genomic study of the Penicillium genus elucidates a diverse pangenome and 15 lateral gene transfer events.</title>
        <authorList>
            <person name="Petersen C."/>
            <person name="Sorensen T."/>
            <person name="Nielsen M.R."/>
            <person name="Sondergaard T.E."/>
            <person name="Sorensen J.L."/>
            <person name="Fitzpatrick D.A."/>
            <person name="Frisvad J.C."/>
            <person name="Nielsen K.L."/>
        </authorList>
    </citation>
    <scope>NUCLEOTIDE SEQUENCE</scope>
    <source>
        <strain evidence="4">IBT 16125</strain>
    </source>
</reference>
<dbReference type="Proteomes" id="UP001213681">
    <property type="component" value="Unassembled WGS sequence"/>
</dbReference>
<dbReference type="InterPro" id="IPR011234">
    <property type="entry name" value="Fumarylacetoacetase-like_C"/>
</dbReference>
<protein>
    <submittedName>
        <fullName evidence="4">5-oxopent-3-ene-1-2-5-tricarboxylate decarboxylase</fullName>
    </submittedName>
</protein>
<dbReference type="SUPFAM" id="SSF56529">
    <property type="entry name" value="FAH"/>
    <property type="match status" value="1"/>
</dbReference>
<keyword evidence="5" id="KW-1185">Reference proteome</keyword>
<dbReference type="InterPro" id="IPR036663">
    <property type="entry name" value="Fumarylacetoacetase_C_sf"/>
</dbReference>
<comment type="similarity">
    <text evidence="1">Belongs to the FAH family.</text>
</comment>
<dbReference type="GeneID" id="81594567"/>
<proteinExistence type="inferred from homology"/>
<evidence type="ECO:0000256" key="1">
    <source>
        <dbReference type="ARBA" id="ARBA00010211"/>
    </source>
</evidence>
<keyword evidence="2" id="KW-0479">Metal-binding</keyword>
<reference evidence="4" key="1">
    <citation type="submission" date="2022-12" db="EMBL/GenBank/DDBJ databases">
        <authorList>
            <person name="Petersen C."/>
        </authorList>
    </citation>
    <scope>NUCLEOTIDE SEQUENCE</scope>
    <source>
        <strain evidence="4">IBT 16125</strain>
    </source>
</reference>
<dbReference type="PANTHER" id="PTHR11820">
    <property type="entry name" value="ACYLPYRUVASE"/>
    <property type="match status" value="1"/>
</dbReference>
<name>A0AAD6CGV4_9EURO</name>
<dbReference type="EMBL" id="JAPVEA010000001">
    <property type="protein sequence ID" value="KAJ5465244.1"/>
    <property type="molecule type" value="Genomic_DNA"/>
</dbReference>
<dbReference type="AlphaFoldDB" id="A0AAD6CGV4"/>
<accession>A0AAD6CGV4</accession>
<evidence type="ECO:0000313" key="4">
    <source>
        <dbReference type="EMBL" id="KAJ5465244.1"/>
    </source>
</evidence>
<dbReference type="Pfam" id="PF01557">
    <property type="entry name" value="FAA_hydrolase"/>
    <property type="match status" value="1"/>
</dbReference>
<sequence>MTWSMLIRFADDANNIRFGEPKITEAKELSDLLAMGELYATEYVGDSPLLLSPGTQSFRVKELLGVLQPRDVPIIRCIGLNYMKHIFWRKVKEGGRAPPPYPSVFIKPSTSIAGFQEDIPIPKLAQDDQLDYEGELSIVIGKTGKDIPERDALDYVAGYCSSNDVSARKWQRDPAFAGGVPQCQLVTKYRFQVVGAADNLRLQTFVNGELRQDSNTNDLLFGVKRIISFVSQGTTLEAGTVIMTGTPAGVAMGMKGPKYLKDGDMVEVEIEHLGRTRNLMSFE</sequence>
<dbReference type="GO" id="GO:0006107">
    <property type="term" value="P:oxaloacetate metabolic process"/>
    <property type="evidence" value="ECO:0007669"/>
    <property type="project" value="UniProtKB-ARBA"/>
</dbReference>
<dbReference type="FunFam" id="3.90.850.10:FF:000002">
    <property type="entry name" value="2-hydroxyhepta-2,4-diene-1,7-dioate isomerase"/>
    <property type="match status" value="1"/>
</dbReference>
<evidence type="ECO:0000313" key="5">
    <source>
        <dbReference type="Proteomes" id="UP001213681"/>
    </source>
</evidence>
<feature type="domain" description="Fumarylacetoacetase-like C-terminal" evidence="3">
    <location>
        <begin position="75"/>
        <end position="278"/>
    </location>
</feature>
<gene>
    <name evidence="4" type="ORF">N7458_000930</name>
</gene>
<evidence type="ECO:0000259" key="3">
    <source>
        <dbReference type="Pfam" id="PF01557"/>
    </source>
</evidence>
<dbReference type="Gene3D" id="3.90.850.10">
    <property type="entry name" value="Fumarylacetoacetase-like, C-terminal domain"/>
    <property type="match status" value="1"/>
</dbReference>
<dbReference type="GO" id="GO:0050163">
    <property type="term" value="F:oxaloacetate tautomerase activity"/>
    <property type="evidence" value="ECO:0007669"/>
    <property type="project" value="UniProtKB-ARBA"/>
</dbReference>
<dbReference type="RefSeq" id="XP_056772091.1">
    <property type="nucleotide sequence ID" value="XM_056904324.1"/>
</dbReference>
<dbReference type="GO" id="GO:0046872">
    <property type="term" value="F:metal ion binding"/>
    <property type="evidence" value="ECO:0007669"/>
    <property type="project" value="UniProtKB-KW"/>
</dbReference>
<organism evidence="4 5">
    <name type="scientific">Penicillium daleae</name>
    <dbReference type="NCBI Taxonomy" id="63821"/>
    <lineage>
        <taxon>Eukaryota</taxon>
        <taxon>Fungi</taxon>
        <taxon>Dikarya</taxon>
        <taxon>Ascomycota</taxon>
        <taxon>Pezizomycotina</taxon>
        <taxon>Eurotiomycetes</taxon>
        <taxon>Eurotiomycetidae</taxon>
        <taxon>Eurotiales</taxon>
        <taxon>Aspergillaceae</taxon>
        <taxon>Penicillium</taxon>
    </lineage>
</organism>
<dbReference type="PANTHER" id="PTHR11820:SF100">
    <property type="entry name" value="FUMARYLACETOACETATE HYDROLASE FAMILY PROTEIN (AFU_ORTHOLOGUE AFUA_4G01490)"/>
    <property type="match status" value="1"/>
</dbReference>
<comment type="caution">
    <text evidence="4">The sequence shown here is derived from an EMBL/GenBank/DDBJ whole genome shotgun (WGS) entry which is preliminary data.</text>
</comment>